<comment type="caution">
    <text evidence="1">The sequence shown here is derived from an EMBL/GenBank/DDBJ whole genome shotgun (WGS) entry which is preliminary data.</text>
</comment>
<gene>
    <name evidence="1" type="ORF">Amon02_000693300</name>
</gene>
<proteinExistence type="predicted"/>
<keyword evidence="2" id="KW-1185">Reference proteome</keyword>
<dbReference type="EMBL" id="BSXS01005586">
    <property type="protein sequence ID" value="GME84568.1"/>
    <property type="molecule type" value="Genomic_DNA"/>
</dbReference>
<evidence type="ECO:0000313" key="2">
    <source>
        <dbReference type="Proteomes" id="UP001165064"/>
    </source>
</evidence>
<protein>
    <submittedName>
        <fullName evidence="1">Unnamed protein product</fullName>
    </submittedName>
</protein>
<reference evidence="1" key="1">
    <citation type="submission" date="2023-04" db="EMBL/GenBank/DDBJ databases">
        <title>Ambrosiozyma monospora NBRC 10751.</title>
        <authorList>
            <person name="Ichikawa N."/>
            <person name="Sato H."/>
            <person name="Tonouchi N."/>
        </authorList>
    </citation>
    <scope>NUCLEOTIDE SEQUENCE</scope>
    <source>
        <strain evidence="1">NBRC 10751</strain>
    </source>
</reference>
<sequence>MVFSEEEYEVADILSSPLQSPSQESQSYNEFHATHPNHHQSPADSILTQTQRNNLNTVNRRPDSQAELDYLDRKFNDAEDNRQTERANPMHDDDGIDGSESENENGDQFEPVRKKAKYVLSNSISSLPSIQEQSVNLVNSQPTQSISFDVPSSGSIQVTSTQRHPSEPPNGLITAK</sequence>
<accession>A0ACB5TAS0</accession>
<evidence type="ECO:0000313" key="1">
    <source>
        <dbReference type="EMBL" id="GME84568.1"/>
    </source>
</evidence>
<organism evidence="1 2">
    <name type="scientific">Ambrosiozyma monospora</name>
    <name type="common">Yeast</name>
    <name type="synonym">Endomycopsis monosporus</name>
    <dbReference type="NCBI Taxonomy" id="43982"/>
    <lineage>
        <taxon>Eukaryota</taxon>
        <taxon>Fungi</taxon>
        <taxon>Dikarya</taxon>
        <taxon>Ascomycota</taxon>
        <taxon>Saccharomycotina</taxon>
        <taxon>Pichiomycetes</taxon>
        <taxon>Pichiales</taxon>
        <taxon>Pichiaceae</taxon>
        <taxon>Ambrosiozyma</taxon>
    </lineage>
</organism>
<name>A0ACB5TAS0_AMBMO</name>
<dbReference type="Proteomes" id="UP001165064">
    <property type="component" value="Unassembled WGS sequence"/>
</dbReference>